<dbReference type="Gene3D" id="3.40.50.300">
    <property type="entry name" value="P-loop containing nucleotide triphosphate hydrolases"/>
    <property type="match status" value="1"/>
</dbReference>
<comment type="caution">
    <text evidence="3">The sequence shown here is derived from an EMBL/GenBank/DDBJ whole genome shotgun (WGS) entry which is preliminary data.</text>
</comment>
<sequence length="381" mass="42852">MAGSGDWAHEWSRIESTIRGSFRQLRERYLRSPGAGSQEQVPSRTETEQGAGDSLHGLPVEVQMYIMGLLSPRDLCQLGCVSRYWNAMVRDPLLWRYFLLRDLPRWNSVDHLSLPNAALLSKSLTDSMEQDYMTAYLTSCPEGRKHRRVRPSAYSAVTSLFYSLVSQAEPRFAMFGPGLEQLDTSLVTKMMNSPGMLPVISLPQRQIDGIGSGISFLFKNEYKFNILTLYSTTWKERESARLEENVAVNKLFVEQQSAEGRQGEGAREAYSIIPQVQNVCTVVDGFIYVTNAEGSRRHDREQEVLQIQAMIDPSLGAQSRPLLVLCCTSQPGVQRIPCVYVAHQLQLGQLERAWLAHDTDALSLGGFLDGIEWILREVGTL</sequence>
<dbReference type="InterPro" id="IPR027417">
    <property type="entry name" value="P-loop_NTPase"/>
</dbReference>
<dbReference type="OMA" id="HYSVIAQ"/>
<dbReference type="STRING" id="137246.A0A401SX51"/>
<dbReference type="GO" id="GO:0000209">
    <property type="term" value="P:protein polyubiquitination"/>
    <property type="evidence" value="ECO:0007669"/>
    <property type="project" value="TreeGrafter"/>
</dbReference>
<gene>
    <name evidence="3" type="ORF">chiPu_0013465</name>
</gene>
<dbReference type="InterPro" id="IPR039588">
    <property type="entry name" value="FBXO4"/>
</dbReference>
<feature type="region of interest" description="Disordered" evidence="1">
    <location>
        <begin position="32"/>
        <end position="54"/>
    </location>
</feature>
<dbReference type="GO" id="GO:0031146">
    <property type="term" value="P:SCF-dependent proteasomal ubiquitin-dependent protein catabolic process"/>
    <property type="evidence" value="ECO:0007669"/>
    <property type="project" value="InterPro"/>
</dbReference>
<feature type="compositionally biased region" description="Polar residues" evidence="1">
    <location>
        <begin position="35"/>
        <end position="44"/>
    </location>
</feature>
<evidence type="ECO:0000313" key="3">
    <source>
        <dbReference type="EMBL" id="GCC34987.1"/>
    </source>
</evidence>
<dbReference type="SMART" id="SM00256">
    <property type="entry name" value="FBOX"/>
    <property type="match status" value="1"/>
</dbReference>
<dbReference type="OrthoDB" id="3219396at2759"/>
<dbReference type="CDD" id="cd22085">
    <property type="entry name" value="F-box_FBXO4"/>
    <property type="match status" value="1"/>
</dbReference>
<dbReference type="AlphaFoldDB" id="A0A401SX51"/>
<dbReference type="PANTHER" id="PTHR16008:SF4">
    <property type="entry name" value="F-BOX ONLY PROTEIN 4"/>
    <property type="match status" value="1"/>
</dbReference>
<dbReference type="Proteomes" id="UP000287033">
    <property type="component" value="Unassembled WGS sequence"/>
</dbReference>
<reference evidence="3 4" key="1">
    <citation type="journal article" date="2018" name="Nat. Ecol. Evol.">
        <title>Shark genomes provide insights into elasmobranch evolution and the origin of vertebrates.</title>
        <authorList>
            <person name="Hara Y"/>
            <person name="Yamaguchi K"/>
            <person name="Onimaru K"/>
            <person name="Kadota M"/>
            <person name="Koyanagi M"/>
            <person name="Keeley SD"/>
            <person name="Tatsumi K"/>
            <person name="Tanaka K"/>
            <person name="Motone F"/>
            <person name="Kageyama Y"/>
            <person name="Nozu R"/>
            <person name="Adachi N"/>
            <person name="Nishimura O"/>
            <person name="Nakagawa R"/>
            <person name="Tanegashima C"/>
            <person name="Kiyatake I"/>
            <person name="Matsumoto R"/>
            <person name="Murakumo K"/>
            <person name="Nishida K"/>
            <person name="Terakita A"/>
            <person name="Kuratani S"/>
            <person name="Sato K"/>
            <person name="Hyodo S Kuraku.S."/>
        </authorList>
    </citation>
    <scope>NUCLEOTIDE SEQUENCE [LARGE SCALE GENOMIC DNA]</scope>
</reference>
<dbReference type="InterPro" id="IPR036047">
    <property type="entry name" value="F-box-like_dom_sf"/>
</dbReference>
<accession>A0A401SX51</accession>
<name>A0A401SX51_CHIPU</name>
<feature type="domain" description="F-box" evidence="2">
    <location>
        <begin position="52"/>
        <end position="98"/>
    </location>
</feature>
<dbReference type="SUPFAM" id="SSF81383">
    <property type="entry name" value="F-box domain"/>
    <property type="match status" value="1"/>
</dbReference>
<evidence type="ECO:0000313" key="4">
    <source>
        <dbReference type="Proteomes" id="UP000287033"/>
    </source>
</evidence>
<dbReference type="EMBL" id="BEZZ01000653">
    <property type="protein sequence ID" value="GCC34987.1"/>
    <property type="molecule type" value="Genomic_DNA"/>
</dbReference>
<evidence type="ECO:0000256" key="1">
    <source>
        <dbReference type="SAM" id="MobiDB-lite"/>
    </source>
</evidence>
<dbReference type="InterPro" id="IPR001810">
    <property type="entry name" value="F-box_dom"/>
</dbReference>
<protein>
    <recommendedName>
        <fullName evidence="2">F-box domain-containing protein</fullName>
    </recommendedName>
</protein>
<evidence type="ECO:0000259" key="2">
    <source>
        <dbReference type="PROSITE" id="PS50181"/>
    </source>
</evidence>
<dbReference type="PROSITE" id="PS50181">
    <property type="entry name" value="FBOX"/>
    <property type="match status" value="1"/>
</dbReference>
<proteinExistence type="predicted"/>
<dbReference type="PANTHER" id="PTHR16008">
    <property type="entry name" value="F-BOX ONLY PROTEIN 4"/>
    <property type="match status" value="1"/>
</dbReference>
<dbReference type="GO" id="GO:0019005">
    <property type="term" value="C:SCF ubiquitin ligase complex"/>
    <property type="evidence" value="ECO:0007669"/>
    <property type="project" value="TreeGrafter"/>
</dbReference>
<organism evidence="3 4">
    <name type="scientific">Chiloscyllium punctatum</name>
    <name type="common">Brownbanded bambooshark</name>
    <name type="synonym">Hemiscyllium punctatum</name>
    <dbReference type="NCBI Taxonomy" id="137246"/>
    <lineage>
        <taxon>Eukaryota</taxon>
        <taxon>Metazoa</taxon>
        <taxon>Chordata</taxon>
        <taxon>Craniata</taxon>
        <taxon>Vertebrata</taxon>
        <taxon>Chondrichthyes</taxon>
        <taxon>Elasmobranchii</taxon>
        <taxon>Galeomorphii</taxon>
        <taxon>Galeoidea</taxon>
        <taxon>Orectolobiformes</taxon>
        <taxon>Hemiscylliidae</taxon>
        <taxon>Chiloscyllium</taxon>
    </lineage>
</organism>
<dbReference type="Gene3D" id="1.20.1280.50">
    <property type="match status" value="1"/>
</dbReference>
<dbReference type="Pfam" id="PF12937">
    <property type="entry name" value="F-box-like"/>
    <property type="match status" value="1"/>
</dbReference>
<keyword evidence="4" id="KW-1185">Reference proteome</keyword>